<dbReference type="EMBL" id="MN740886">
    <property type="protein sequence ID" value="QHU16528.1"/>
    <property type="molecule type" value="Genomic_DNA"/>
</dbReference>
<reference evidence="2" key="1">
    <citation type="journal article" date="2020" name="Nature">
        <title>Giant virus diversity and host interactions through global metagenomics.</title>
        <authorList>
            <person name="Schulz F."/>
            <person name="Roux S."/>
            <person name="Paez-Espino D."/>
            <person name="Jungbluth S."/>
            <person name="Walsh D.A."/>
            <person name="Denef V.J."/>
            <person name="McMahon K.D."/>
            <person name="Konstantinidis K.T."/>
            <person name="Eloe-Fadrosh E.A."/>
            <person name="Kyrpides N.C."/>
            <person name="Woyke T."/>
        </authorList>
    </citation>
    <scope>NUCLEOTIDE SEQUENCE</scope>
    <source>
        <strain evidence="2">GVMAG-S-3300012000-53</strain>
    </source>
</reference>
<feature type="compositionally biased region" description="Basic residues" evidence="1">
    <location>
        <begin position="32"/>
        <end position="42"/>
    </location>
</feature>
<evidence type="ECO:0000313" key="2">
    <source>
        <dbReference type="EMBL" id="QHU16528.1"/>
    </source>
</evidence>
<organism evidence="2">
    <name type="scientific">viral metagenome</name>
    <dbReference type="NCBI Taxonomy" id="1070528"/>
    <lineage>
        <taxon>unclassified sequences</taxon>
        <taxon>metagenomes</taxon>
        <taxon>organismal metagenomes</taxon>
    </lineage>
</organism>
<proteinExistence type="predicted"/>
<name>A0A6C0KJM9_9ZZZZ</name>
<accession>A0A6C0KJM9</accession>
<protein>
    <submittedName>
        <fullName evidence="2">Uncharacterized protein</fullName>
    </submittedName>
</protein>
<feature type="region of interest" description="Disordered" evidence="1">
    <location>
        <begin position="1"/>
        <end position="60"/>
    </location>
</feature>
<sequence length="220" mass="24859">MRCPKGFKQQPPKSGNCVKKTTSKSKSSVSRRCPKGTRKNKKTGNCENTNKKLKSPSVKKEASPKKMWKIYKIDYIYPTMVDGLDDIDFGNINIESIFIENEDTVAQIAFEYNQLAEIASIKKENMKKNIAAWESVSNLKNLGVEVDSLEANISNMNFFGTGNDDDGNNTSKENIREIKNGAHGKYVKINVKDLELDSDYIDEHTKKQISEKAVELIRNL</sequence>
<evidence type="ECO:0000256" key="1">
    <source>
        <dbReference type="SAM" id="MobiDB-lite"/>
    </source>
</evidence>
<dbReference type="AlphaFoldDB" id="A0A6C0KJM9"/>
<feature type="compositionally biased region" description="Low complexity" evidence="1">
    <location>
        <begin position="18"/>
        <end position="30"/>
    </location>
</feature>